<dbReference type="STRING" id="104663.SAMN04488121_109317"/>
<evidence type="ECO:0000313" key="1">
    <source>
        <dbReference type="EMBL" id="SDH21976.1"/>
    </source>
</evidence>
<dbReference type="RefSeq" id="WP_143011627.1">
    <property type="nucleotide sequence ID" value="NZ_FNBN01000009.1"/>
</dbReference>
<dbReference type="AlphaFoldDB" id="A0A1G8AMI5"/>
<proteinExistence type="predicted"/>
<protein>
    <submittedName>
        <fullName evidence="1">Uncharacterized protein</fullName>
    </submittedName>
</protein>
<evidence type="ECO:0000313" key="2">
    <source>
        <dbReference type="Proteomes" id="UP000199045"/>
    </source>
</evidence>
<accession>A0A1G8AMI5</accession>
<name>A0A1G8AMI5_CHIFI</name>
<sequence>MPKKAKSPQTLYFECFFAKKLSHLIESRRPRYRNLEPNYAGLGRIHHGCLREFLDLKIKDGVIGLPIYRAIHPKPKKGTDHHLDNQSPLADTRDKFRLRCAKSMG</sequence>
<gene>
    <name evidence="1" type="ORF">SAMN04488121_109317</name>
</gene>
<dbReference type="Proteomes" id="UP000199045">
    <property type="component" value="Unassembled WGS sequence"/>
</dbReference>
<organism evidence="1 2">
    <name type="scientific">Chitinophaga filiformis</name>
    <name type="common">Myxococcus filiformis</name>
    <name type="synonym">Flexibacter filiformis</name>
    <dbReference type="NCBI Taxonomy" id="104663"/>
    <lineage>
        <taxon>Bacteria</taxon>
        <taxon>Pseudomonadati</taxon>
        <taxon>Bacteroidota</taxon>
        <taxon>Chitinophagia</taxon>
        <taxon>Chitinophagales</taxon>
        <taxon>Chitinophagaceae</taxon>
        <taxon>Chitinophaga</taxon>
    </lineage>
</organism>
<dbReference type="OrthoDB" id="9780724at2"/>
<reference evidence="1 2" key="1">
    <citation type="submission" date="2016-10" db="EMBL/GenBank/DDBJ databases">
        <authorList>
            <person name="de Groot N.N."/>
        </authorList>
    </citation>
    <scope>NUCLEOTIDE SEQUENCE [LARGE SCALE GENOMIC DNA]</scope>
    <source>
        <strain evidence="1 2">DSM 527</strain>
    </source>
</reference>
<dbReference type="EMBL" id="FNBN01000009">
    <property type="protein sequence ID" value="SDH21976.1"/>
    <property type="molecule type" value="Genomic_DNA"/>
</dbReference>